<evidence type="ECO:0000313" key="4">
    <source>
        <dbReference type="Proteomes" id="UP000284842"/>
    </source>
</evidence>
<sequence length="1246" mass="138865">MKLLKWCQLSPEPEQNGLSAILFPSPVRIYSIRIFPTGSQPFAQAPDIIAETKPDAFFLEIFFNIILPSSSPDVTRVSKNALAPTSIAYTGGQAEYSMNPEFSTRLVILKGSFETISLALYGEVVTNTEKVRDEYSISKSLPLVEPSPLPMSVDPGNSNEPWALAEKLLGLLPVVPSLSLVTRLIFCLKPQSEDWDEPNFPYLYVNLDEEVDFPSIQSVVELLCRPIQEDITAETFIKFAETVDTLIASKTPDDAFFFAKLLSILSSQQPLMSRILLQHVDLLSIFNEQTLRPDDSQDTVLLLVDAAASLEIARYFLEDKPFYASLSDLHLNSKLPLPVRHAIQRLQTRIDGWKAFTSALDDVEPDLVQSVAFLKDLASEEHSLGCWLVSMLNHDELCTKFDTQLLTPSANPRSLPRPLFRHQDPEMDHSDFIVFVKALLGLASVIAVWSWSDSIGIDSCRERALAILALWDEAEGYREILNHCMMLRQLTKRLNWIAGEKDPPIKSGILAERLLIKLSRDPQAMLQEHLYKIVRQLEEPFCFIESEEIMEMRKLANVSYDGLPSAVEELAFSSDRRPFSLRRLRVLRLSLAIISQELEKDVELDVLLQQSPAGDEVSGEEESPSSLTQTHEGPQLATGDWKVLRAFWVEWSQGCIPGLVSLLRDITEDLNEHFTVRNVPKVNQSLADLLFCTAEDLLRLIPQFVTKYNIVNRDLKTLTCALSGLYACGDLAMLRFSQISQARANARRTTHICEIVLRDLIKPMGFNDALAPRAICVMSSLLGHARSASGRDPVHHISQVYQLVTRVVPDKELDDDTEEWVLSVLPAVLTEMTTLFHSLHPERQHELLSTLVGLDDGQTGIGQWLLQDALHALQEILQTVVTKFEDDAQLAHHRIFLLLHALEMFTSPDSSISSWTIQSLSSNADISTLLENCLSLILEQNYMALPLTRFIRHLAESAQAFGPDVRFNIILLLLRIAQTDPSMDSALEYVVDILVSLPPTSIIVESLRNEIGRTLATLAEYSTTITPSSTQQIIDILDWLAQRTEVKLTTLTGVTREAFSRLCGALGIDASSGYPSLTVDEDEVFTTLSTELPETLSLPLRSIENMFSSKPGATPSTPKGTKTPDILGVVISPPTSILRSPAATGLTKTYLNDEFRQLRQSAVSRLNTSRLPSTHGQFHISSFHTVLTLRAFGSFPRLHYYTIVDDFDPSLQVAQQGGDLLPPFAMESTAAVMGLPFPAYLPGGGI</sequence>
<dbReference type="Proteomes" id="UP000284842">
    <property type="component" value="Unassembled WGS sequence"/>
</dbReference>
<name>A0A409YI48_9AGAR</name>
<dbReference type="EMBL" id="NHTK01001156">
    <property type="protein sequence ID" value="PPR02660.1"/>
    <property type="molecule type" value="Genomic_DNA"/>
</dbReference>
<dbReference type="InParanoid" id="A0A409YI48"/>
<proteinExistence type="predicted"/>
<keyword evidence="4" id="KW-1185">Reference proteome</keyword>
<accession>A0A409YI48</accession>
<dbReference type="OrthoDB" id="2011702at2759"/>
<reference evidence="3 4" key="1">
    <citation type="journal article" date="2018" name="Evol. Lett.">
        <title>Horizontal gene cluster transfer increased hallucinogenic mushroom diversity.</title>
        <authorList>
            <person name="Reynolds H.T."/>
            <person name="Vijayakumar V."/>
            <person name="Gluck-Thaler E."/>
            <person name="Korotkin H.B."/>
            <person name="Matheny P.B."/>
            <person name="Slot J.C."/>
        </authorList>
    </citation>
    <scope>NUCLEOTIDE SEQUENCE [LARGE SCALE GENOMIC DNA]</scope>
    <source>
        <strain evidence="3 4">2629</strain>
    </source>
</reference>
<comment type="caution">
    <text evidence="3">The sequence shown here is derived from an EMBL/GenBank/DDBJ whole genome shotgun (WGS) entry which is preliminary data.</text>
</comment>
<dbReference type="Pfam" id="PF15912">
    <property type="entry name" value="VIR_N"/>
    <property type="match status" value="1"/>
</dbReference>
<evidence type="ECO:0000259" key="2">
    <source>
        <dbReference type="Pfam" id="PF15912"/>
    </source>
</evidence>
<gene>
    <name evidence="3" type="ORF">CVT24_002143</name>
</gene>
<protein>
    <recommendedName>
        <fullName evidence="2">Virilizer N-terminal domain-containing protein</fullName>
    </recommendedName>
</protein>
<organism evidence="3 4">
    <name type="scientific">Panaeolus cyanescens</name>
    <dbReference type="NCBI Taxonomy" id="181874"/>
    <lineage>
        <taxon>Eukaryota</taxon>
        <taxon>Fungi</taxon>
        <taxon>Dikarya</taxon>
        <taxon>Basidiomycota</taxon>
        <taxon>Agaricomycotina</taxon>
        <taxon>Agaricomycetes</taxon>
        <taxon>Agaricomycetidae</taxon>
        <taxon>Agaricales</taxon>
        <taxon>Agaricineae</taxon>
        <taxon>Galeropsidaceae</taxon>
        <taxon>Panaeolus</taxon>
    </lineage>
</organism>
<dbReference type="InterPro" id="IPR031801">
    <property type="entry name" value="VIR_N"/>
</dbReference>
<dbReference type="SUPFAM" id="SSF48371">
    <property type="entry name" value="ARM repeat"/>
    <property type="match status" value="1"/>
</dbReference>
<feature type="domain" description="Virilizer N-terminal" evidence="2">
    <location>
        <begin position="13"/>
        <end position="142"/>
    </location>
</feature>
<evidence type="ECO:0000313" key="3">
    <source>
        <dbReference type="EMBL" id="PPR02660.1"/>
    </source>
</evidence>
<dbReference type="InterPro" id="IPR016024">
    <property type="entry name" value="ARM-type_fold"/>
</dbReference>
<evidence type="ECO:0000256" key="1">
    <source>
        <dbReference type="SAM" id="MobiDB-lite"/>
    </source>
</evidence>
<dbReference type="STRING" id="181874.A0A409YI48"/>
<feature type="region of interest" description="Disordered" evidence="1">
    <location>
        <begin position="613"/>
        <end position="634"/>
    </location>
</feature>
<dbReference type="AlphaFoldDB" id="A0A409YI48"/>